<accession>A0A232ESW9</accession>
<dbReference type="EMBL" id="NNAY01002365">
    <property type="protein sequence ID" value="OXU21455.1"/>
    <property type="molecule type" value="Genomic_DNA"/>
</dbReference>
<dbReference type="AlphaFoldDB" id="A0A232ESW9"/>
<keyword evidence="2" id="KW-1185">Reference proteome</keyword>
<dbReference type="Proteomes" id="UP000215335">
    <property type="component" value="Unassembled WGS sequence"/>
</dbReference>
<sequence length="97" mass="11433">MRKIESAKRRIFPQSYARCLIYKYFPAGWTIFRENSPLRQLLGRVINRGARKNLIKSAHALVLSASRRDAFRIILLRLFTSFPDMPDFSMKIFSLPR</sequence>
<protein>
    <submittedName>
        <fullName evidence="1">Uncharacterized protein</fullName>
    </submittedName>
</protein>
<proteinExistence type="predicted"/>
<organism evidence="1 2">
    <name type="scientific">Trichomalopsis sarcophagae</name>
    <dbReference type="NCBI Taxonomy" id="543379"/>
    <lineage>
        <taxon>Eukaryota</taxon>
        <taxon>Metazoa</taxon>
        <taxon>Ecdysozoa</taxon>
        <taxon>Arthropoda</taxon>
        <taxon>Hexapoda</taxon>
        <taxon>Insecta</taxon>
        <taxon>Pterygota</taxon>
        <taxon>Neoptera</taxon>
        <taxon>Endopterygota</taxon>
        <taxon>Hymenoptera</taxon>
        <taxon>Apocrita</taxon>
        <taxon>Proctotrupomorpha</taxon>
        <taxon>Chalcidoidea</taxon>
        <taxon>Pteromalidae</taxon>
        <taxon>Pteromalinae</taxon>
        <taxon>Trichomalopsis</taxon>
    </lineage>
</organism>
<evidence type="ECO:0000313" key="1">
    <source>
        <dbReference type="EMBL" id="OXU21455.1"/>
    </source>
</evidence>
<comment type="caution">
    <text evidence="1">The sequence shown here is derived from an EMBL/GenBank/DDBJ whole genome shotgun (WGS) entry which is preliminary data.</text>
</comment>
<name>A0A232ESW9_9HYME</name>
<evidence type="ECO:0000313" key="2">
    <source>
        <dbReference type="Proteomes" id="UP000215335"/>
    </source>
</evidence>
<reference evidence="1 2" key="1">
    <citation type="journal article" date="2017" name="Curr. Biol.">
        <title>The Evolution of Venom by Co-option of Single-Copy Genes.</title>
        <authorList>
            <person name="Martinson E.O."/>
            <person name="Mrinalini"/>
            <person name="Kelkar Y.D."/>
            <person name="Chang C.H."/>
            <person name="Werren J.H."/>
        </authorList>
    </citation>
    <scope>NUCLEOTIDE SEQUENCE [LARGE SCALE GENOMIC DNA]</scope>
    <source>
        <strain evidence="1 2">Alberta</strain>
        <tissue evidence="1">Whole body</tissue>
    </source>
</reference>
<gene>
    <name evidence="1" type="ORF">TSAR_010823</name>
</gene>